<keyword evidence="4" id="KW-0732">Signal</keyword>
<dbReference type="GO" id="GO:0042102">
    <property type="term" value="P:positive regulation of T cell proliferation"/>
    <property type="evidence" value="ECO:0007669"/>
    <property type="project" value="TreeGrafter"/>
</dbReference>
<name>A0AAV1PDE7_SCOSC</name>
<keyword evidence="9" id="KW-0325">Glycoprotein</keyword>
<gene>
    <name evidence="14" type="ORF">FSCOSCO3_A031011</name>
</gene>
<evidence type="ECO:0000256" key="7">
    <source>
        <dbReference type="ARBA" id="ARBA00023157"/>
    </source>
</evidence>
<dbReference type="InterPro" id="IPR007110">
    <property type="entry name" value="Ig-like_dom"/>
</dbReference>
<dbReference type="EMBL" id="CAWUFR010000133">
    <property type="protein sequence ID" value="CAK6969280.1"/>
    <property type="molecule type" value="Genomic_DNA"/>
</dbReference>
<keyword evidence="5 12" id="KW-1133">Transmembrane helix</keyword>
<protein>
    <recommendedName>
        <fullName evidence="13">Ig-like domain-containing protein</fullName>
    </recommendedName>
</protein>
<dbReference type="FunFam" id="2.60.40.10:FF:000142">
    <property type="entry name" value="V-set domain-containing T-cell activation inhibitor 1"/>
    <property type="match status" value="1"/>
</dbReference>
<feature type="domain" description="Ig-like" evidence="13">
    <location>
        <begin position="197"/>
        <end position="278"/>
    </location>
</feature>
<dbReference type="InterPro" id="IPR013106">
    <property type="entry name" value="Ig_V-set"/>
</dbReference>
<keyword evidence="7" id="KW-1015">Disulfide bond</keyword>
<evidence type="ECO:0000256" key="3">
    <source>
        <dbReference type="ARBA" id="ARBA00022692"/>
    </source>
</evidence>
<keyword evidence="15" id="KW-1185">Reference proteome</keyword>
<dbReference type="CDD" id="cd00096">
    <property type="entry name" value="Ig"/>
    <property type="match status" value="1"/>
</dbReference>
<dbReference type="SUPFAM" id="SSF48726">
    <property type="entry name" value="Immunoglobulin"/>
    <property type="match status" value="3"/>
</dbReference>
<feature type="domain" description="Ig-like" evidence="13">
    <location>
        <begin position="1"/>
        <end position="96"/>
    </location>
</feature>
<dbReference type="InterPro" id="IPR051713">
    <property type="entry name" value="T-cell_Activation_Regulation"/>
</dbReference>
<evidence type="ECO:0000256" key="10">
    <source>
        <dbReference type="ARBA" id="ARBA00023319"/>
    </source>
</evidence>
<dbReference type="Pfam" id="PF00047">
    <property type="entry name" value="ig"/>
    <property type="match status" value="1"/>
</dbReference>
<dbReference type="InterPro" id="IPR013783">
    <property type="entry name" value="Ig-like_fold"/>
</dbReference>
<feature type="compositionally biased region" description="Basic and acidic residues" evidence="11">
    <location>
        <begin position="346"/>
        <end position="360"/>
    </location>
</feature>
<evidence type="ECO:0000259" key="13">
    <source>
        <dbReference type="PROSITE" id="PS50835"/>
    </source>
</evidence>
<dbReference type="SMART" id="SM00409">
    <property type="entry name" value="IG"/>
    <property type="match status" value="2"/>
</dbReference>
<feature type="transmembrane region" description="Helical" evidence="12">
    <location>
        <begin position="292"/>
        <end position="315"/>
    </location>
</feature>
<keyword evidence="3 12" id="KW-0812">Transmembrane</keyword>
<dbReference type="Proteomes" id="UP001314229">
    <property type="component" value="Unassembled WGS sequence"/>
</dbReference>
<dbReference type="PANTHER" id="PTHR25466:SF14">
    <property type="entry name" value="BUTYROPHILIN SUBFAMILY 2 MEMBER A2-LIKE-RELATED"/>
    <property type="match status" value="1"/>
</dbReference>
<accession>A0AAV1PDE7</accession>
<feature type="region of interest" description="Disordered" evidence="11">
    <location>
        <begin position="324"/>
        <end position="360"/>
    </location>
</feature>
<evidence type="ECO:0000256" key="5">
    <source>
        <dbReference type="ARBA" id="ARBA00022989"/>
    </source>
</evidence>
<dbReference type="InterPro" id="IPR036179">
    <property type="entry name" value="Ig-like_dom_sf"/>
</dbReference>
<reference evidence="14 15" key="1">
    <citation type="submission" date="2024-01" db="EMBL/GenBank/DDBJ databases">
        <authorList>
            <person name="Alioto T."/>
            <person name="Alioto T."/>
            <person name="Gomez Garrido J."/>
        </authorList>
    </citation>
    <scope>NUCLEOTIDE SEQUENCE [LARGE SCALE GENOMIC DNA]</scope>
</reference>
<dbReference type="InterPro" id="IPR053896">
    <property type="entry name" value="BTN3A2-like_Ig-C"/>
</dbReference>
<dbReference type="AlphaFoldDB" id="A0AAV1PDE7"/>
<dbReference type="GO" id="GO:0009897">
    <property type="term" value="C:external side of plasma membrane"/>
    <property type="evidence" value="ECO:0007669"/>
    <property type="project" value="TreeGrafter"/>
</dbReference>
<dbReference type="PANTHER" id="PTHR25466">
    <property type="entry name" value="T-LYMPHOCYTE ACTIVATION ANTIGEN"/>
    <property type="match status" value="1"/>
</dbReference>
<sequence>MESCVLPCSFQAGDDIIIHWLKVTEVNTEEKGHSYYTNTDQLTHQDQRFRGRTSLFRDQISRGNASLKLTEVEVQDEGRYKCYTSTISGYEESFINLRVDVPVHEVKFQKVENRIICSSDGIYPEPELTWSINPSSSLTLQSTTKVQRTEQQLYNISSSLMLSDNVTDLDYICTVSTRTNSRRASLIRQTSMNDAISEITIPCTSSNISLTTLIWRFNSNQTILTQTGSNIPYKASEEWIQQVKDVSKTGSLTLKGLSSKHDGTYTCELNNAEETYITNTFLKVIEDSSTSLIGTILGVVVPILCVAGVGLGVYCRNRRITQDGQMHQADSDSQNQQQPDSVSEVSRPHEEIPLRENEGQ</sequence>
<dbReference type="InterPro" id="IPR003599">
    <property type="entry name" value="Ig_sub"/>
</dbReference>
<dbReference type="GO" id="GO:0006955">
    <property type="term" value="P:immune response"/>
    <property type="evidence" value="ECO:0007669"/>
    <property type="project" value="TreeGrafter"/>
</dbReference>
<feature type="compositionally biased region" description="Low complexity" evidence="11">
    <location>
        <begin position="331"/>
        <end position="341"/>
    </location>
</feature>
<evidence type="ECO:0000313" key="15">
    <source>
        <dbReference type="Proteomes" id="UP001314229"/>
    </source>
</evidence>
<keyword evidence="10" id="KW-0393">Immunoglobulin domain</keyword>
<dbReference type="GO" id="GO:0031295">
    <property type="term" value="P:T cell costimulation"/>
    <property type="evidence" value="ECO:0007669"/>
    <property type="project" value="TreeGrafter"/>
</dbReference>
<keyword evidence="2" id="KW-1003">Cell membrane</keyword>
<organism evidence="14 15">
    <name type="scientific">Scomber scombrus</name>
    <name type="common">Atlantic mackerel</name>
    <name type="synonym">Scomber vernalis</name>
    <dbReference type="NCBI Taxonomy" id="13677"/>
    <lineage>
        <taxon>Eukaryota</taxon>
        <taxon>Metazoa</taxon>
        <taxon>Chordata</taxon>
        <taxon>Craniata</taxon>
        <taxon>Vertebrata</taxon>
        <taxon>Euteleostomi</taxon>
        <taxon>Actinopterygii</taxon>
        <taxon>Neopterygii</taxon>
        <taxon>Teleostei</taxon>
        <taxon>Neoteleostei</taxon>
        <taxon>Acanthomorphata</taxon>
        <taxon>Pelagiaria</taxon>
        <taxon>Scombriformes</taxon>
        <taxon>Scombridae</taxon>
        <taxon>Scomber</taxon>
    </lineage>
</organism>
<dbReference type="InterPro" id="IPR013151">
    <property type="entry name" value="Immunoglobulin_dom"/>
</dbReference>
<comment type="caution">
    <text evidence="14">The sequence shown here is derived from an EMBL/GenBank/DDBJ whole genome shotgun (WGS) entry which is preliminary data.</text>
</comment>
<keyword evidence="8" id="KW-0675">Receptor</keyword>
<proteinExistence type="predicted"/>
<evidence type="ECO:0000256" key="4">
    <source>
        <dbReference type="ARBA" id="ARBA00022729"/>
    </source>
</evidence>
<evidence type="ECO:0000256" key="8">
    <source>
        <dbReference type="ARBA" id="ARBA00023170"/>
    </source>
</evidence>
<evidence type="ECO:0000256" key="11">
    <source>
        <dbReference type="SAM" id="MobiDB-lite"/>
    </source>
</evidence>
<dbReference type="Pfam" id="PF22705">
    <property type="entry name" value="C2-set_3"/>
    <property type="match status" value="1"/>
</dbReference>
<evidence type="ECO:0000256" key="12">
    <source>
        <dbReference type="SAM" id="Phobius"/>
    </source>
</evidence>
<dbReference type="GO" id="GO:0007166">
    <property type="term" value="P:cell surface receptor signaling pathway"/>
    <property type="evidence" value="ECO:0007669"/>
    <property type="project" value="TreeGrafter"/>
</dbReference>
<dbReference type="SMART" id="SM00406">
    <property type="entry name" value="IGv"/>
    <property type="match status" value="2"/>
</dbReference>
<evidence type="ECO:0000313" key="14">
    <source>
        <dbReference type="EMBL" id="CAK6969280.1"/>
    </source>
</evidence>
<dbReference type="GO" id="GO:0071222">
    <property type="term" value="P:cellular response to lipopolysaccharide"/>
    <property type="evidence" value="ECO:0007669"/>
    <property type="project" value="TreeGrafter"/>
</dbReference>
<evidence type="ECO:0000256" key="9">
    <source>
        <dbReference type="ARBA" id="ARBA00023180"/>
    </source>
</evidence>
<dbReference type="GO" id="GO:0042130">
    <property type="term" value="P:negative regulation of T cell proliferation"/>
    <property type="evidence" value="ECO:0007669"/>
    <property type="project" value="TreeGrafter"/>
</dbReference>
<keyword evidence="6 12" id="KW-0472">Membrane</keyword>
<evidence type="ECO:0000256" key="1">
    <source>
        <dbReference type="ARBA" id="ARBA00004251"/>
    </source>
</evidence>
<evidence type="ECO:0000256" key="2">
    <source>
        <dbReference type="ARBA" id="ARBA00022475"/>
    </source>
</evidence>
<comment type="subcellular location">
    <subcellularLocation>
        <location evidence="1">Cell membrane</location>
        <topology evidence="1">Single-pass type I membrane protein</topology>
    </subcellularLocation>
</comment>
<dbReference type="Pfam" id="PF07686">
    <property type="entry name" value="V-set"/>
    <property type="match status" value="1"/>
</dbReference>
<dbReference type="Gene3D" id="2.60.40.10">
    <property type="entry name" value="Immunoglobulins"/>
    <property type="match status" value="3"/>
</dbReference>
<dbReference type="PROSITE" id="PS50835">
    <property type="entry name" value="IG_LIKE"/>
    <property type="match status" value="3"/>
</dbReference>
<evidence type="ECO:0000256" key="6">
    <source>
        <dbReference type="ARBA" id="ARBA00023136"/>
    </source>
</evidence>
<feature type="domain" description="Ig-like" evidence="13">
    <location>
        <begin position="109"/>
        <end position="185"/>
    </location>
</feature>